<evidence type="ECO:0000313" key="2">
    <source>
        <dbReference type="Proteomes" id="UP001303046"/>
    </source>
</evidence>
<evidence type="ECO:0008006" key="3">
    <source>
        <dbReference type="Google" id="ProtNLM"/>
    </source>
</evidence>
<proteinExistence type="predicted"/>
<gene>
    <name evidence="1" type="primary">Necator_chrV.g20467</name>
    <name evidence="1" type="ORF">RB195_015674</name>
</gene>
<comment type="caution">
    <text evidence="1">The sequence shown here is derived from an EMBL/GenBank/DDBJ whole genome shotgun (WGS) entry which is preliminary data.</text>
</comment>
<keyword evidence="2" id="KW-1185">Reference proteome</keyword>
<organism evidence="1 2">
    <name type="scientific">Necator americanus</name>
    <name type="common">Human hookworm</name>
    <dbReference type="NCBI Taxonomy" id="51031"/>
    <lineage>
        <taxon>Eukaryota</taxon>
        <taxon>Metazoa</taxon>
        <taxon>Ecdysozoa</taxon>
        <taxon>Nematoda</taxon>
        <taxon>Chromadorea</taxon>
        <taxon>Rhabditida</taxon>
        <taxon>Rhabditina</taxon>
        <taxon>Rhabditomorpha</taxon>
        <taxon>Strongyloidea</taxon>
        <taxon>Ancylostomatidae</taxon>
        <taxon>Bunostominae</taxon>
        <taxon>Necator</taxon>
    </lineage>
</organism>
<evidence type="ECO:0000313" key="1">
    <source>
        <dbReference type="EMBL" id="KAK6757992.1"/>
    </source>
</evidence>
<accession>A0ABR1E5M7</accession>
<dbReference type="EMBL" id="JAVFWL010000005">
    <property type="protein sequence ID" value="KAK6757992.1"/>
    <property type="molecule type" value="Genomic_DNA"/>
</dbReference>
<protein>
    <recommendedName>
        <fullName evidence="3">Reverse transcriptase domain-containing protein</fullName>
    </recommendedName>
</protein>
<dbReference type="Proteomes" id="UP001303046">
    <property type="component" value="Unassembled WGS sequence"/>
</dbReference>
<name>A0ABR1E5M7_NECAM</name>
<sequence length="115" mass="13118">MPLSLPFIDLKKAFDTVESEAVMEALYNQGVPNPYIRILRELYSNFTTKIFLLYSDITIVGKREFFTPIFANAMHGLEWDDVGVKADGWHFCFAGKIVLITSSSNQEERMQAGFD</sequence>
<reference evidence="1 2" key="1">
    <citation type="submission" date="2023-08" db="EMBL/GenBank/DDBJ databases">
        <title>A Necator americanus chromosomal reference genome.</title>
        <authorList>
            <person name="Ilik V."/>
            <person name="Petrzelkova K.J."/>
            <person name="Pardy F."/>
            <person name="Fuh T."/>
            <person name="Niatou-Singa F.S."/>
            <person name="Gouil Q."/>
            <person name="Baker L."/>
            <person name="Ritchie M.E."/>
            <person name="Jex A.R."/>
            <person name="Gazzola D."/>
            <person name="Li H."/>
            <person name="Toshio Fujiwara R."/>
            <person name="Zhan B."/>
            <person name="Aroian R.V."/>
            <person name="Pafco B."/>
            <person name="Schwarz E.M."/>
        </authorList>
    </citation>
    <scope>NUCLEOTIDE SEQUENCE [LARGE SCALE GENOMIC DNA]</scope>
    <source>
        <strain evidence="1 2">Aroian</strain>
        <tissue evidence="1">Whole animal</tissue>
    </source>
</reference>